<feature type="transmembrane region" description="Helical" evidence="6">
    <location>
        <begin position="12"/>
        <end position="33"/>
    </location>
</feature>
<dbReference type="Pfam" id="PF01098">
    <property type="entry name" value="FTSW_RODA_SPOVE"/>
    <property type="match status" value="1"/>
</dbReference>
<dbReference type="AlphaFoldDB" id="A0A845QS12"/>
<evidence type="ECO:0000256" key="6">
    <source>
        <dbReference type="SAM" id="Phobius"/>
    </source>
</evidence>
<keyword evidence="5 6" id="KW-0472">Membrane</keyword>
<evidence type="ECO:0000256" key="5">
    <source>
        <dbReference type="ARBA" id="ARBA00023136"/>
    </source>
</evidence>
<dbReference type="OrthoDB" id="9812661at2"/>
<feature type="transmembrane region" description="Helical" evidence="6">
    <location>
        <begin position="273"/>
        <end position="299"/>
    </location>
</feature>
<feature type="transmembrane region" description="Helical" evidence="6">
    <location>
        <begin position="134"/>
        <end position="151"/>
    </location>
</feature>
<keyword evidence="8" id="KW-1185">Reference proteome</keyword>
<feature type="transmembrane region" description="Helical" evidence="6">
    <location>
        <begin position="157"/>
        <end position="174"/>
    </location>
</feature>
<reference evidence="7 8" key="1">
    <citation type="submission" date="2018-08" db="EMBL/GenBank/DDBJ databases">
        <title>Murine metabolic-syndrome-specific gut microbial biobank.</title>
        <authorList>
            <person name="Liu C."/>
        </authorList>
    </citation>
    <scope>NUCLEOTIDE SEQUENCE [LARGE SCALE GENOMIC DNA]</scope>
    <source>
        <strain evidence="7 8">583</strain>
    </source>
</reference>
<evidence type="ECO:0000256" key="1">
    <source>
        <dbReference type="ARBA" id="ARBA00004141"/>
    </source>
</evidence>
<dbReference type="GO" id="GO:0015648">
    <property type="term" value="F:lipid-linked peptidoglycan transporter activity"/>
    <property type="evidence" value="ECO:0007669"/>
    <property type="project" value="TreeGrafter"/>
</dbReference>
<sequence length="378" mass="41940">MMKVDRNPLKRFDYFLLFIILTLTIYGFFSIYIATGTILALKSQIAAFIIGIIAIIILSLIDYDIFGKLYIPIYVLSNALLLAVVLFGTGAEEWGADSWLVIGGFSFQPSEIVKLGVIISLAKFIEKNEKDINNIFTLIKVLTFAFIPILLVVENDFGTGLVFMFFTAVMLFVAGLNYRYIIYAAIAGIISLPILWFGFLDDFQKNRVLVFFDPSLDPMGAAYQITQSKTAIGSGKLIGRFITSDGNLNEKFEWIQKSGFSGLSWLPEKHTDFIFAVIGEAFGLVGGLLLIFLFLLLLYRLILIAKKAKNSFGSLTVIGISAMITFHIIENIGMTLGLMPITGIPLPFISYGGTFLLTNMVAMGIVFSIAMRKSQINF</sequence>
<dbReference type="GO" id="GO:0051301">
    <property type="term" value="P:cell division"/>
    <property type="evidence" value="ECO:0007669"/>
    <property type="project" value="InterPro"/>
</dbReference>
<name>A0A845QS12_9CLOT</name>
<keyword evidence="3" id="KW-0133">Cell shape</keyword>
<dbReference type="GO" id="GO:0032153">
    <property type="term" value="C:cell division site"/>
    <property type="evidence" value="ECO:0007669"/>
    <property type="project" value="TreeGrafter"/>
</dbReference>
<dbReference type="PANTHER" id="PTHR30474:SF1">
    <property type="entry name" value="PEPTIDOGLYCAN GLYCOSYLTRANSFERASE MRDB"/>
    <property type="match status" value="1"/>
</dbReference>
<feature type="transmembrane region" description="Helical" evidence="6">
    <location>
        <begin position="99"/>
        <end position="122"/>
    </location>
</feature>
<keyword evidence="2 6" id="KW-0812">Transmembrane</keyword>
<protein>
    <submittedName>
        <fullName evidence="7">Rod shape-determining protein RodA</fullName>
    </submittedName>
</protein>
<evidence type="ECO:0000256" key="2">
    <source>
        <dbReference type="ARBA" id="ARBA00022692"/>
    </source>
</evidence>
<dbReference type="InterPro" id="IPR001182">
    <property type="entry name" value="FtsW/RodA"/>
</dbReference>
<feature type="transmembrane region" description="Helical" evidence="6">
    <location>
        <begin position="349"/>
        <end position="370"/>
    </location>
</feature>
<feature type="transmembrane region" description="Helical" evidence="6">
    <location>
        <begin position="311"/>
        <end position="329"/>
    </location>
</feature>
<dbReference type="PANTHER" id="PTHR30474">
    <property type="entry name" value="CELL CYCLE PROTEIN"/>
    <property type="match status" value="1"/>
</dbReference>
<feature type="transmembrane region" description="Helical" evidence="6">
    <location>
        <begin position="69"/>
        <end position="87"/>
    </location>
</feature>
<gene>
    <name evidence="7" type="primary">rodA</name>
    <name evidence="7" type="ORF">D3Z33_00460</name>
</gene>
<evidence type="ECO:0000256" key="4">
    <source>
        <dbReference type="ARBA" id="ARBA00022989"/>
    </source>
</evidence>
<dbReference type="GO" id="GO:0008360">
    <property type="term" value="P:regulation of cell shape"/>
    <property type="evidence" value="ECO:0007669"/>
    <property type="project" value="UniProtKB-KW"/>
</dbReference>
<feature type="transmembrane region" description="Helical" evidence="6">
    <location>
        <begin position="181"/>
        <end position="199"/>
    </location>
</feature>
<organism evidence="7 8">
    <name type="scientific">Senegalia massiliensis</name>
    <dbReference type="NCBI Taxonomy" id="1720316"/>
    <lineage>
        <taxon>Bacteria</taxon>
        <taxon>Bacillati</taxon>
        <taxon>Bacillota</taxon>
        <taxon>Clostridia</taxon>
        <taxon>Eubacteriales</taxon>
        <taxon>Clostridiaceae</taxon>
        <taxon>Senegalia</taxon>
    </lineage>
</organism>
<evidence type="ECO:0000313" key="8">
    <source>
        <dbReference type="Proteomes" id="UP000467132"/>
    </source>
</evidence>
<keyword evidence="4 6" id="KW-1133">Transmembrane helix</keyword>
<evidence type="ECO:0000313" key="7">
    <source>
        <dbReference type="EMBL" id="NBI05325.1"/>
    </source>
</evidence>
<dbReference type="InterPro" id="IPR011923">
    <property type="entry name" value="RodA/MrdB"/>
</dbReference>
<dbReference type="GO" id="GO:0005886">
    <property type="term" value="C:plasma membrane"/>
    <property type="evidence" value="ECO:0007669"/>
    <property type="project" value="TreeGrafter"/>
</dbReference>
<accession>A0A845QS12</accession>
<dbReference type="Proteomes" id="UP000467132">
    <property type="component" value="Unassembled WGS sequence"/>
</dbReference>
<comment type="caution">
    <text evidence="7">The sequence shown here is derived from an EMBL/GenBank/DDBJ whole genome shotgun (WGS) entry which is preliminary data.</text>
</comment>
<dbReference type="NCBIfam" id="TIGR02210">
    <property type="entry name" value="rodA_shape"/>
    <property type="match status" value="1"/>
</dbReference>
<dbReference type="RefSeq" id="WP_160195838.1">
    <property type="nucleotide sequence ID" value="NZ_QXXA01000001.1"/>
</dbReference>
<evidence type="ECO:0000256" key="3">
    <source>
        <dbReference type="ARBA" id="ARBA00022960"/>
    </source>
</evidence>
<feature type="transmembrane region" description="Helical" evidence="6">
    <location>
        <begin position="45"/>
        <end position="62"/>
    </location>
</feature>
<dbReference type="EMBL" id="QXXA01000001">
    <property type="protein sequence ID" value="NBI05325.1"/>
    <property type="molecule type" value="Genomic_DNA"/>
</dbReference>
<comment type="subcellular location">
    <subcellularLocation>
        <location evidence="1">Membrane</location>
        <topology evidence="1">Multi-pass membrane protein</topology>
    </subcellularLocation>
</comment>
<proteinExistence type="predicted"/>